<dbReference type="EMBL" id="LR865390">
    <property type="protein sequence ID" value="CAD2098473.1"/>
    <property type="molecule type" value="Genomic_DNA"/>
</dbReference>
<dbReference type="AlphaFoldDB" id="A0A6V7SIC1"/>
<dbReference type="InterPro" id="IPR012340">
    <property type="entry name" value="NA-bd_OB-fold"/>
</dbReference>
<dbReference type="VEuPathDB" id="PlasmoDB:PVBDA_1202210"/>
<evidence type="ECO:0000313" key="2">
    <source>
        <dbReference type="Proteomes" id="UP000515550"/>
    </source>
</evidence>
<evidence type="ECO:0008006" key="3">
    <source>
        <dbReference type="Google" id="ProtNLM"/>
    </source>
</evidence>
<name>A0A6V7SIC1_PLAVN</name>
<dbReference type="Proteomes" id="UP000515550">
    <property type="component" value="Chromosome PVBDA_12"/>
</dbReference>
<dbReference type="Gene3D" id="2.40.50.140">
    <property type="entry name" value="Nucleic acid-binding proteins"/>
    <property type="match status" value="1"/>
</dbReference>
<dbReference type="CDD" id="cd04479">
    <property type="entry name" value="RPA3"/>
    <property type="match status" value="1"/>
</dbReference>
<reference evidence="1 2" key="1">
    <citation type="submission" date="2020-08" db="EMBL/GenBank/DDBJ databases">
        <authorList>
            <person name="Ramaprasad A."/>
        </authorList>
    </citation>
    <scope>NUCLEOTIDE SEQUENCE [LARGE SCALE GENOMIC DNA]</scope>
</reference>
<evidence type="ECO:0000313" key="1">
    <source>
        <dbReference type="EMBL" id="CAD2098473.1"/>
    </source>
</evidence>
<dbReference type="SUPFAM" id="SSF50249">
    <property type="entry name" value="Nucleic acid-binding proteins"/>
    <property type="match status" value="1"/>
</dbReference>
<gene>
    <name evidence="1" type="ORF">PVBDA_1202210</name>
</gene>
<sequence>MSNNYFMDSTHYNDQIHDDEGNNTLEKYDENLNNKNDIFIQNNKVGRLISEKYLSEFINEDIFFIGEIINQHEDIITLKSVNGNYVECIIKDSNFQTQSKYIGIKGIVSNNLKVLETRGIVFLDDVNFEIVNDYIDISIKNANSDVFLCSY</sequence>
<accession>A0A6V7SIC1</accession>
<protein>
    <recommendedName>
        <fullName evidence="3">Replication factor A protein 3</fullName>
    </recommendedName>
</protein>
<organism evidence="1 2">
    <name type="scientific">Plasmodium vinckei brucechwatti</name>
    <dbReference type="NCBI Taxonomy" id="119398"/>
    <lineage>
        <taxon>Eukaryota</taxon>
        <taxon>Sar</taxon>
        <taxon>Alveolata</taxon>
        <taxon>Apicomplexa</taxon>
        <taxon>Aconoidasida</taxon>
        <taxon>Haemosporida</taxon>
        <taxon>Plasmodiidae</taxon>
        <taxon>Plasmodium</taxon>
        <taxon>Plasmodium (Vinckeia)</taxon>
    </lineage>
</organism>
<proteinExistence type="predicted"/>